<evidence type="ECO:0000256" key="5">
    <source>
        <dbReference type="ARBA" id="ARBA00023136"/>
    </source>
</evidence>
<dbReference type="GO" id="GO:0006506">
    <property type="term" value="P:GPI anchor biosynthetic process"/>
    <property type="evidence" value="ECO:0007669"/>
    <property type="project" value="TreeGrafter"/>
</dbReference>
<feature type="transmembrane region" description="Helical" evidence="6">
    <location>
        <begin position="582"/>
        <end position="607"/>
    </location>
</feature>
<comment type="similarity">
    <text evidence="2">Belongs to the membrane-bound acyltransferase family.</text>
</comment>
<dbReference type="AlphaFoldDB" id="A0A423VPA7"/>
<feature type="transmembrane region" description="Helical" evidence="6">
    <location>
        <begin position="204"/>
        <end position="223"/>
    </location>
</feature>
<keyword evidence="4 6" id="KW-1133">Transmembrane helix</keyword>
<dbReference type="InParanoid" id="A0A423VPA7"/>
<dbReference type="PANTHER" id="PTHR13285">
    <property type="entry name" value="ACYLTRANSFERASE"/>
    <property type="match status" value="1"/>
</dbReference>
<dbReference type="InterPro" id="IPR051085">
    <property type="entry name" value="MB_O-acyltransferase"/>
</dbReference>
<feature type="transmembrane region" description="Helical" evidence="6">
    <location>
        <begin position="405"/>
        <end position="424"/>
    </location>
</feature>
<feature type="transmembrane region" description="Helical" evidence="6">
    <location>
        <begin position="168"/>
        <end position="192"/>
    </location>
</feature>
<dbReference type="Proteomes" id="UP000285146">
    <property type="component" value="Unassembled WGS sequence"/>
</dbReference>
<evidence type="ECO:0000256" key="6">
    <source>
        <dbReference type="SAM" id="Phobius"/>
    </source>
</evidence>
<accession>A0A423VPA7</accession>
<feature type="transmembrane region" description="Helical" evidence="6">
    <location>
        <begin position="63"/>
        <end position="81"/>
    </location>
</feature>
<keyword evidence="5 6" id="KW-0472">Membrane</keyword>
<dbReference type="Pfam" id="PF03062">
    <property type="entry name" value="MBOAT"/>
    <property type="match status" value="1"/>
</dbReference>
<evidence type="ECO:0000313" key="7">
    <source>
        <dbReference type="EMBL" id="ROV92843.1"/>
    </source>
</evidence>
<protein>
    <recommendedName>
        <fullName evidence="9">Glycerol uptake protein 1</fullName>
    </recommendedName>
</protein>
<evidence type="ECO:0000313" key="8">
    <source>
        <dbReference type="Proteomes" id="UP000285146"/>
    </source>
</evidence>
<feature type="transmembrane region" description="Helical" evidence="6">
    <location>
        <begin position="514"/>
        <end position="533"/>
    </location>
</feature>
<feature type="transmembrane region" description="Helical" evidence="6">
    <location>
        <begin position="329"/>
        <end position="348"/>
    </location>
</feature>
<evidence type="ECO:0000256" key="1">
    <source>
        <dbReference type="ARBA" id="ARBA00004141"/>
    </source>
</evidence>
<organism evidence="7 8">
    <name type="scientific">Cytospora leucostoma</name>
    <dbReference type="NCBI Taxonomy" id="1230097"/>
    <lineage>
        <taxon>Eukaryota</taxon>
        <taxon>Fungi</taxon>
        <taxon>Dikarya</taxon>
        <taxon>Ascomycota</taxon>
        <taxon>Pezizomycotina</taxon>
        <taxon>Sordariomycetes</taxon>
        <taxon>Sordariomycetidae</taxon>
        <taxon>Diaporthales</taxon>
        <taxon>Cytosporaceae</taxon>
        <taxon>Cytospora</taxon>
    </lineage>
</organism>
<dbReference type="GO" id="GO:0005783">
    <property type="term" value="C:endoplasmic reticulum"/>
    <property type="evidence" value="ECO:0007669"/>
    <property type="project" value="TreeGrafter"/>
</dbReference>
<reference evidence="7 8" key="1">
    <citation type="submission" date="2015-09" db="EMBL/GenBank/DDBJ databases">
        <title>Host preference determinants of Valsa canker pathogens revealed by comparative genomics.</title>
        <authorList>
            <person name="Yin Z."/>
            <person name="Huang L."/>
        </authorList>
    </citation>
    <scope>NUCLEOTIDE SEQUENCE [LARGE SCALE GENOMIC DNA]</scope>
    <source>
        <strain evidence="7 8">SXYLt</strain>
    </source>
</reference>
<feature type="transmembrane region" description="Helical" evidence="6">
    <location>
        <begin position="492"/>
        <end position="508"/>
    </location>
</feature>
<sequence length="622" mass="72133">MSPLHFLRSIYTLDTLDTRFTTSSSTSYKTVIDSRGEQGVQDAQKEKIASRASPPKWKTREFYFYYLVFIICVPLMLWIPFSVSRPSDPRYEKYARLLTDGWVPGRRFDNTDAQYRSFRTNLPYMALLLVFHPLCRKLWNRLRPLPQGRTSVADAAEARLEQRASFDYIFALIFLAALHGFSMFKVLAILFINFNIAKRLPRKLVPIATWTFNIATLFANELCTGYRYKDMAALISGYPLTRLRTAPVQSGLVAWGAWLDTFGGIMGRWEILFNITVLRLISFNLDYYWSLDSRGVNPIEKKQLDPTALSERDRVTIPTPAKDFTFRNYLAYALYAPLYLTGPIVTFNDYISQLRHRPHSIETHRTIRYAVRFLLCLLCMELMLHFIYVGAISHANPEWSSYSPAQLSLLSYHNLIIIWLKLLLPWRLFRLWSLIDGIDPPENMVRCVSDNFSTTSFWRGWHRSYNKWLIRYIWIPLGGASFNTVRSSVRSVLSYLLIFTFVALWHDIQLRLLIWAWLIVLFIVPEAVARVVFPKKRFEGRERQYRMICCVGAVANVLMLMAANLVGFAFGLDGLQSILRGIFHQFSGMLFFITACSALFVGIQVMFEVRESEARKGISLKC</sequence>
<dbReference type="PANTHER" id="PTHR13285:SF18">
    <property type="entry name" value="PROTEIN-CYSTEINE N-PALMITOYLTRANSFERASE RASP"/>
    <property type="match status" value="1"/>
</dbReference>
<dbReference type="STRING" id="1230097.A0A423VPA7"/>
<evidence type="ECO:0000256" key="3">
    <source>
        <dbReference type="ARBA" id="ARBA00022692"/>
    </source>
</evidence>
<dbReference type="GO" id="GO:0008374">
    <property type="term" value="F:O-acyltransferase activity"/>
    <property type="evidence" value="ECO:0007669"/>
    <property type="project" value="TreeGrafter"/>
</dbReference>
<feature type="transmembrane region" description="Helical" evidence="6">
    <location>
        <begin position="369"/>
        <end position="393"/>
    </location>
</feature>
<dbReference type="OrthoDB" id="420606at2759"/>
<dbReference type="FunCoup" id="A0A423VPA7">
    <property type="interactions" value="138"/>
</dbReference>
<keyword evidence="3 6" id="KW-0812">Transmembrane</keyword>
<comment type="caution">
    <text evidence="7">The sequence shown here is derived from an EMBL/GenBank/DDBJ whole genome shotgun (WGS) entry which is preliminary data.</text>
</comment>
<comment type="subcellular location">
    <subcellularLocation>
        <location evidence="1">Membrane</location>
        <topology evidence="1">Multi-pass membrane protein</topology>
    </subcellularLocation>
</comment>
<proteinExistence type="inferred from homology"/>
<dbReference type="InterPro" id="IPR004299">
    <property type="entry name" value="MBOAT_fam"/>
</dbReference>
<name>A0A423VPA7_9PEZI</name>
<feature type="transmembrane region" description="Helical" evidence="6">
    <location>
        <begin position="545"/>
        <end position="570"/>
    </location>
</feature>
<dbReference type="GO" id="GO:0016020">
    <property type="term" value="C:membrane"/>
    <property type="evidence" value="ECO:0007669"/>
    <property type="project" value="UniProtKB-SubCell"/>
</dbReference>
<evidence type="ECO:0000256" key="4">
    <source>
        <dbReference type="ARBA" id="ARBA00022989"/>
    </source>
</evidence>
<dbReference type="EMBL" id="LKEB01000083">
    <property type="protein sequence ID" value="ROV92843.1"/>
    <property type="molecule type" value="Genomic_DNA"/>
</dbReference>
<evidence type="ECO:0000256" key="2">
    <source>
        <dbReference type="ARBA" id="ARBA00010323"/>
    </source>
</evidence>
<keyword evidence="8" id="KW-1185">Reference proteome</keyword>
<gene>
    <name evidence="7" type="ORF">VPNG_09082</name>
</gene>
<evidence type="ECO:0008006" key="9">
    <source>
        <dbReference type="Google" id="ProtNLM"/>
    </source>
</evidence>